<dbReference type="RefSeq" id="WP_194106277.1">
    <property type="nucleotide sequence ID" value="NZ_JADFFM010000001.1"/>
</dbReference>
<evidence type="ECO:0000313" key="12">
    <source>
        <dbReference type="EMBL" id="MBE9666916.1"/>
    </source>
</evidence>
<dbReference type="EMBL" id="JADFFM010000001">
    <property type="protein sequence ID" value="MBE9666916.1"/>
    <property type="molecule type" value="Genomic_DNA"/>
</dbReference>
<evidence type="ECO:0000256" key="3">
    <source>
        <dbReference type="ARBA" id="ARBA00022448"/>
    </source>
</evidence>
<organism evidence="12 13">
    <name type="scientific">Mucilaginibacter boryungensis</name>
    <dbReference type="NCBI Taxonomy" id="768480"/>
    <lineage>
        <taxon>Bacteria</taxon>
        <taxon>Pseudomonadati</taxon>
        <taxon>Bacteroidota</taxon>
        <taxon>Sphingobacteriia</taxon>
        <taxon>Sphingobacteriales</taxon>
        <taxon>Sphingobacteriaceae</taxon>
        <taxon>Mucilaginibacter</taxon>
    </lineage>
</organism>
<comment type="subcellular location">
    <subcellularLocation>
        <location evidence="1">Cell inner membrane</location>
        <topology evidence="1">Single-pass membrane protein</topology>
        <orientation evidence="1">Periplasmic side</orientation>
    </subcellularLocation>
</comment>
<dbReference type="InterPro" id="IPR006260">
    <property type="entry name" value="TonB/TolA_C"/>
</dbReference>
<evidence type="ECO:0000256" key="4">
    <source>
        <dbReference type="ARBA" id="ARBA00022475"/>
    </source>
</evidence>
<accession>A0ABR9XI31</accession>
<dbReference type="Gene3D" id="3.30.1150.10">
    <property type="match status" value="1"/>
</dbReference>
<feature type="chain" id="PRO_5047094524" evidence="10">
    <location>
        <begin position="21"/>
        <end position="144"/>
    </location>
</feature>
<feature type="domain" description="TonB C-terminal" evidence="11">
    <location>
        <begin position="53"/>
        <end position="144"/>
    </location>
</feature>
<dbReference type="Proteomes" id="UP000632774">
    <property type="component" value="Unassembled WGS sequence"/>
</dbReference>
<dbReference type="Pfam" id="PF03544">
    <property type="entry name" value="TonB_C"/>
    <property type="match status" value="1"/>
</dbReference>
<keyword evidence="5" id="KW-0997">Cell inner membrane</keyword>
<reference evidence="12 13" key="1">
    <citation type="submission" date="2020-10" db="EMBL/GenBank/DDBJ databases">
        <title>Mucilaginibacter mali sp. nov., isolated from rhizosphere soil of apple orchard.</title>
        <authorList>
            <person name="Lee J.-S."/>
            <person name="Kim H.S."/>
            <person name="Kim J.-S."/>
        </authorList>
    </citation>
    <scope>NUCLEOTIDE SEQUENCE [LARGE SCALE GENOMIC DNA]</scope>
    <source>
        <strain evidence="12 13">KCTC 23157</strain>
    </source>
</reference>
<dbReference type="InterPro" id="IPR037682">
    <property type="entry name" value="TonB_C"/>
</dbReference>
<evidence type="ECO:0000256" key="6">
    <source>
        <dbReference type="ARBA" id="ARBA00022692"/>
    </source>
</evidence>
<evidence type="ECO:0000256" key="1">
    <source>
        <dbReference type="ARBA" id="ARBA00004383"/>
    </source>
</evidence>
<dbReference type="PANTHER" id="PTHR33446:SF2">
    <property type="entry name" value="PROTEIN TONB"/>
    <property type="match status" value="1"/>
</dbReference>
<evidence type="ECO:0000256" key="9">
    <source>
        <dbReference type="ARBA" id="ARBA00023136"/>
    </source>
</evidence>
<keyword evidence="10" id="KW-0732">Signal</keyword>
<proteinExistence type="inferred from homology"/>
<evidence type="ECO:0000256" key="10">
    <source>
        <dbReference type="SAM" id="SignalP"/>
    </source>
</evidence>
<dbReference type="InterPro" id="IPR051045">
    <property type="entry name" value="TonB-dependent_transducer"/>
</dbReference>
<evidence type="ECO:0000259" key="11">
    <source>
        <dbReference type="PROSITE" id="PS52015"/>
    </source>
</evidence>
<dbReference type="SUPFAM" id="SSF74653">
    <property type="entry name" value="TolA/TonB C-terminal domain"/>
    <property type="match status" value="1"/>
</dbReference>
<keyword evidence="4" id="KW-1003">Cell membrane</keyword>
<keyword evidence="13" id="KW-1185">Reference proteome</keyword>
<name>A0ABR9XI31_9SPHI</name>
<evidence type="ECO:0000256" key="7">
    <source>
        <dbReference type="ARBA" id="ARBA00022927"/>
    </source>
</evidence>
<evidence type="ECO:0000256" key="2">
    <source>
        <dbReference type="ARBA" id="ARBA00006555"/>
    </source>
</evidence>
<evidence type="ECO:0000313" key="13">
    <source>
        <dbReference type="Proteomes" id="UP000632774"/>
    </source>
</evidence>
<gene>
    <name evidence="12" type="ORF">IRJ18_11140</name>
</gene>
<comment type="similarity">
    <text evidence="2">Belongs to the TonB family.</text>
</comment>
<keyword evidence="3" id="KW-0813">Transport</keyword>
<keyword evidence="9" id="KW-0472">Membrane</keyword>
<keyword evidence="7" id="KW-0653">Protein transport</keyword>
<comment type="caution">
    <text evidence="12">The sequence shown here is derived from an EMBL/GenBank/DDBJ whole genome shotgun (WGS) entry which is preliminary data.</text>
</comment>
<dbReference type="NCBIfam" id="TIGR01352">
    <property type="entry name" value="tonB_Cterm"/>
    <property type="match status" value="1"/>
</dbReference>
<feature type="signal peptide" evidence="10">
    <location>
        <begin position="1"/>
        <end position="20"/>
    </location>
</feature>
<protein>
    <submittedName>
        <fullName evidence="12">Energy transducer TonB</fullName>
    </submittedName>
</protein>
<dbReference type="PROSITE" id="PS52015">
    <property type="entry name" value="TONB_CTD"/>
    <property type="match status" value="1"/>
</dbReference>
<dbReference type="PANTHER" id="PTHR33446">
    <property type="entry name" value="PROTEIN TONB-RELATED"/>
    <property type="match status" value="1"/>
</dbReference>
<keyword evidence="6" id="KW-0812">Transmembrane</keyword>
<evidence type="ECO:0000256" key="8">
    <source>
        <dbReference type="ARBA" id="ARBA00022989"/>
    </source>
</evidence>
<keyword evidence="8" id="KW-1133">Transmembrane helix</keyword>
<evidence type="ECO:0000256" key="5">
    <source>
        <dbReference type="ARBA" id="ARBA00022519"/>
    </source>
</evidence>
<sequence length="144" mass="16502">MRKYFFLLLFAIAGVTTTRAQIANDPARDEFIEDMAKFAKTQKYVQQIPEFKGGAGALYDYMQSHIIYPEQARKEDLSAQVFVSFMIDWKTGLPKDVKIVQSSNKLFEAETLRLIKTMPAWTPAKQDGKSVNMVLTIPVYFHLN</sequence>